<dbReference type="EMBL" id="RAPN01000002">
    <property type="protein sequence ID" value="RKD88230.1"/>
    <property type="molecule type" value="Genomic_DNA"/>
</dbReference>
<dbReference type="Proteomes" id="UP000283387">
    <property type="component" value="Unassembled WGS sequence"/>
</dbReference>
<keyword evidence="2" id="KW-1185">Reference proteome</keyword>
<gene>
    <name evidence="1" type="ORF">BC643_3375</name>
</gene>
<accession>A0A419VYU3</accession>
<reference evidence="1 2" key="1">
    <citation type="submission" date="2018-09" db="EMBL/GenBank/DDBJ databases">
        <title>Genomic Encyclopedia of Archaeal and Bacterial Type Strains, Phase II (KMG-II): from individual species to whole genera.</title>
        <authorList>
            <person name="Goeker M."/>
        </authorList>
    </citation>
    <scope>NUCLEOTIDE SEQUENCE [LARGE SCALE GENOMIC DNA]</scope>
    <source>
        <strain evidence="1 2">DSM 27148</strain>
    </source>
</reference>
<name>A0A419VYU3_9BACT</name>
<sequence length="192" mass="22450">MKQSFEQLLKTIRQQVKVDEPVVAEREHENKTYTGWQYLYGEKETVSTITGIDSELLPPNGVLSKSQVEILANELEKILQKHHFVLDFPVNFPPHLRYDFIIRFWSEKHLAFSEGEHHIDFCTYHEETVCPFTGYCIVCSDVEVYLRSGQSPEQIIKYEDARRKRHHTPSVEKIDGWVKQLQAAIEVESEVC</sequence>
<dbReference type="OrthoDB" id="1441229at2"/>
<proteinExistence type="predicted"/>
<dbReference type="AlphaFoldDB" id="A0A419VYU3"/>
<protein>
    <submittedName>
        <fullName evidence="1">Uncharacterized protein</fullName>
    </submittedName>
</protein>
<comment type="caution">
    <text evidence="1">The sequence shown here is derived from an EMBL/GenBank/DDBJ whole genome shotgun (WGS) entry which is preliminary data.</text>
</comment>
<evidence type="ECO:0000313" key="1">
    <source>
        <dbReference type="EMBL" id="RKD88230.1"/>
    </source>
</evidence>
<dbReference type="RefSeq" id="WP_120274409.1">
    <property type="nucleotide sequence ID" value="NZ_RAPN01000002.1"/>
</dbReference>
<evidence type="ECO:0000313" key="2">
    <source>
        <dbReference type="Proteomes" id="UP000283387"/>
    </source>
</evidence>
<organism evidence="1 2">
    <name type="scientific">Mangrovibacterium diazotrophicum</name>
    <dbReference type="NCBI Taxonomy" id="1261403"/>
    <lineage>
        <taxon>Bacteria</taxon>
        <taxon>Pseudomonadati</taxon>
        <taxon>Bacteroidota</taxon>
        <taxon>Bacteroidia</taxon>
        <taxon>Marinilabiliales</taxon>
        <taxon>Prolixibacteraceae</taxon>
        <taxon>Mangrovibacterium</taxon>
    </lineage>
</organism>